<dbReference type="InParanoid" id="A0A177CQ78"/>
<sequence>MQFSKTLVAAVLALTPLAASYCVEVYGEAHSGLGSTEWMNVKVNDALICSTEIFEGGGHHLVDCGDGGSAGGTLEFEVTALAGPWDATYCDEKGRCTTVTFEGPGWNCNYINCCGGNIPCQCADCGGFGKTCVDD</sequence>
<dbReference type="Proteomes" id="UP000077069">
    <property type="component" value="Unassembled WGS sequence"/>
</dbReference>
<keyword evidence="1" id="KW-0732">Signal</keyword>
<dbReference type="EMBL" id="KV441550">
    <property type="protein sequence ID" value="OAG09050.1"/>
    <property type="molecule type" value="Genomic_DNA"/>
</dbReference>
<gene>
    <name evidence="2" type="ORF">CC84DRAFT_1240849</name>
</gene>
<feature type="signal peptide" evidence="1">
    <location>
        <begin position="1"/>
        <end position="22"/>
    </location>
</feature>
<keyword evidence="3" id="KW-1185">Reference proteome</keyword>
<protein>
    <submittedName>
        <fullName evidence="2">Uncharacterized protein</fullName>
    </submittedName>
</protein>
<dbReference type="AlphaFoldDB" id="A0A177CQ78"/>
<evidence type="ECO:0000313" key="3">
    <source>
        <dbReference type="Proteomes" id="UP000077069"/>
    </source>
</evidence>
<feature type="chain" id="PRO_5008058494" evidence="1">
    <location>
        <begin position="23"/>
        <end position="135"/>
    </location>
</feature>
<name>A0A177CQ78_9PLEO</name>
<organism evidence="2 3">
    <name type="scientific">Paraphaeosphaeria sporulosa</name>
    <dbReference type="NCBI Taxonomy" id="1460663"/>
    <lineage>
        <taxon>Eukaryota</taxon>
        <taxon>Fungi</taxon>
        <taxon>Dikarya</taxon>
        <taxon>Ascomycota</taxon>
        <taxon>Pezizomycotina</taxon>
        <taxon>Dothideomycetes</taxon>
        <taxon>Pleosporomycetidae</taxon>
        <taxon>Pleosporales</taxon>
        <taxon>Massarineae</taxon>
        <taxon>Didymosphaeriaceae</taxon>
        <taxon>Paraphaeosphaeria</taxon>
    </lineage>
</organism>
<accession>A0A177CQ78</accession>
<dbReference type="RefSeq" id="XP_018039415.1">
    <property type="nucleotide sequence ID" value="XM_018184034.1"/>
</dbReference>
<evidence type="ECO:0000313" key="2">
    <source>
        <dbReference type="EMBL" id="OAG09050.1"/>
    </source>
</evidence>
<reference evidence="2 3" key="1">
    <citation type="submission" date="2016-05" db="EMBL/GenBank/DDBJ databases">
        <title>Comparative analysis of secretome profiles of manganese(II)-oxidizing ascomycete fungi.</title>
        <authorList>
            <consortium name="DOE Joint Genome Institute"/>
            <person name="Zeiner C.A."/>
            <person name="Purvine S.O."/>
            <person name="Zink E.M."/>
            <person name="Wu S."/>
            <person name="Pasa-Tolic L."/>
            <person name="Chaput D.L."/>
            <person name="Haridas S."/>
            <person name="Grigoriev I.V."/>
            <person name="Santelli C.M."/>
            <person name="Hansel C.M."/>
        </authorList>
    </citation>
    <scope>NUCLEOTIDE SEQUENCE [LARGE SCALE GENOMIC DNA]</scope>
    <source>
        <strain evidence="2 3">AP3s5-JAC2a</strain>
    </source>
</reference>
<proteinExistence type="predicted"/>
<dbReference type="GeneID" id="28767520"/>
<evidence type="ECO:0000256" key="1">
    <source>
        <dbReference type="SAM" id="SignalP"/>
    </source>
</evidence>